<dbReference type="Proteomes" id="UP000244906">
    <property type="component" value="Unassembled WGS sequence"/>
</dbReference>
<evidence type="ECO:0000313" key="3">
    <source>
        <dbReference type="Proteomes" id="UP000244906"/>
    </source>
</evidence>
<name>A0A2V1GWE8_9GAMM</name>
<dbReference type="OrthoDB" id="255834at2"/>
<dbReference type="InterPro" id="IPR021122">
    <property type="entry name" value="RNA_ligase_dom_REL/Rnl2"/>
</dbReference>
<feature type="domain" description="RNA ligase" evidence="1">
    <location>
        <begin position="41"/>
        <end position="201"/>
    </location>
</feature>
<dbReference type="PANTHER" id="PTHR43883:SF1">
    <property type="entry name" value="GLUCONOKINASE"/>
    <property type="match status" value="1"/>
</dbReference>
<dbReference type="RefSeq" id="WP_116686728.1">
    <property type="nucleotide sequence ID" value="NZ_CAWNYD010000002.1"/>
</dbReference>
<gene>
    <name evidence="2" type="ORF">DC094_08775</name>
</gene>
<dbReference type="EMBL" id="QDDL01000002">
    <property type="protein sequence ID" value="PVZ70658.1"/>
    <property type="molecule type" value="Genomic_DNA"/>
</dbReference>
<dbReference type="Pfam" id="PF09414">
    <property type="entry name" value="RNA_ligase"/>
    <property type="match status" value="1"/>
</dbReference>
<dbReference type="InterPro" id="IPR052732">
    <property type="entry name" value="Cell-binding_unc_protein"/>
</dbReference>
<protein>
    <recommendedName>
        <fullName evidence="1">RNA ligase domain-containing protein</fullName>
    </recommendedName>
</protein>
<reference evidence="2 3" key="1">
    <citation type="submission" date="2018-04" db="EMBL/GenBank/DDBJ databases">
        <title>Thalassorhabdus spongiae gen. nov., sp. nov., isolated from a marine sponge in South-West Iceland.</title>
        <authorList>
            <person name="Knobloch S."/>
            <person name="Daussin A."/>
            <person name="Johannsson R."/>
            <person name="Marteinsson V.T."/>
        </authorList>
    </citation>
    <scope>NUCLEOTIDE SEQUENCE [LARGE SCALE GENOMIC DNA]</scope>
    <source>
        <strain evidence="2 3">Hp12</strain>
    </source>
</reference>
<sequence length="229" mass="26581">MTDNFFRFPSTPHIQWLGQNEPRGDKLLNSSQIKSLLSHSLTIEEKIDGANIGFSVAENGQLQAQNRGAWIERDAGGQFKHLWKWLKPHEDDLIELLGSELILFGEWCYAKHSLAYDHLPDWFIGFDIYCKSSKAFYSVARRNELLNLLGLEAIRPIAERQFSIDQLIGMLNVSSQYGAKRLEGIYLRQDNRQWLNQRAKLVRSDFTQTIEQHWSKQPLMHNCLQSFSD</sequence>
<dbReference type="PANTHER" id="PTHR43883">
    <property type="entry name" value="SLR0207 PROTEIN"/>
    <property type="match status" value="1"/>
</dbReference>
<evidence type="ECO:0000259" key="1">
    <source>
        <dbReference type="Pfam" id="PF09414"/>
    </source>
</evidence>
<dbReference type="AlphaFoldDB" id="A0A2V1GWE8"/>
<organism evidence="2 3">
    <name type="scientific">Pelagibaculum spongiae</name>
    <dbReference type="NCBI Taxonomy" id="2080658"/>
    <lineage>
        <taxon>Bacteria</taxon>
        <taxon>Pseudomonadati</taxon>
        <taxon>Pseudomonadota</taxon>
        <taxon>Gammaproteobacteria</taxon>
        <taxon>Oceanospirillales</taxon>
        <taxon>Pelagibaculum</taxon>
    </lineage>
</organism>
<dbReference type="SUPFAM" id="SSF56091">
    <property type="entry name" value="DNA ligase/mRNA capping enzyme, catalytic domain"/>
    <property type="match status" value="1"/>
</dbReference>
<accession>A0A2V1GWE8</accession>
<proteinExistence type="predicted"/>
<evidence type="ECO:0000313" key="2">
    <source>
        <dbReference type="EMBL" id="PVZ70658.1"/>
    </source>
</evidence>
<dbReference type="Gene3D" id="3.30.470.30">
    <property type="entry name" value="DNA ligase/mRNA capping enzyme"/>
    <property type="match status" value="1"/>
</dbReference>
<comment type="caution">
    <text evidence="2">The sequence shown here is derived from an EMBL/GenBank/DDBJ whole genome shotgun (WGS) entry which is preliminary data.</text>
</comment>
<keyword evidence="3" id="KW-1185">Reference proteome</keyword>